<evidence type="ECO:0000313" key="3">
    <source>
        <dbReference type="Proteomes" id="UP000177269"/>
    </source>
</evidence>
<protein>
    <submittedName>
        <fullName evidence="2">Uncharacterized protein</fullName>
    </submittedName>
</protein>
<dbReference type="EMBL" id="MHSK01000014">
    <property type="protein sequence ID" value="OHA42342.1"/>
    <property type="molecule type" value="Genomic_DNA"/>
</dbReference>
<accession>A0A1G2P3Y4</accession>
<gene>
    <name evidence="2" type="ORF">A3G52_01385</name>
</gene>
<dbReference type="Proteomes" id="UP000177269">
    <property type="component" value="Unassembled WGS sequence"/>
</dbReference>
<dbReference type="AlphaFoldDB" id="A0A1G2P3Y4"/>
<feature type="region of interest" description="Disordered" evidence="1">
    <location>
        <begin position="1"/>
        <end position="47"/>
    </location>
</feature>
<sequence>MPIYNSDASVGAPTEASGMNTNEKRGHPIPRKNEDFPSLEGKRESKKFPMPNFQLTSRSFLSAMKAYYNICIKFIWIFLLNSA</sequence>
<comment type="caution">
    <text evidence="2">The sequence shown here is derived from an EMBL/GenBank/DDBJ whole genome shotgun (WGS) entry which is preliminary data.</text>
</comment>
<organism evidence="2 3">
    <name type="scientific">Candidatus Taylorbacteria bacterium RIFCSPLOWO2_12_FULL_43_20</name>
    <dbReference type="NCBI Taxonomy" id="1802332"/>
    <lineage>
        <taxon>Bacteria</taxon>
        <taxon>Candidatus Tayloriibacteriota</taxon>
    </lineage>
</organism>
<feature type="compositionally biased region" description="Basic and acidic residues" evidence="1">
    <location>
        <begin position="22"/>
        <end position="47"/>
    </location>
</feature>
<evidence type="ECO:0000313" key="2">
    <source>
        <dbReference type="EMBL" id="OHA42342.1"/>
    </source>
</evidence>
<reference evidence="2 3" key="1">
    <citation type="journal article" date="2016" name="Nat. Commun.">
        <title>Thousands of microbial genomes shed light on interconnected biogeochemical processes in an aquifer system.</title>
        <authorList>
            <person name="Anantharaman K."/>
            <person name="Brown C.T."/>
            <person name="Hug L.A."/>
            <person name="Sharon I."/>
            <person name="Castelle C.J."/>
            <person name="Probst A.J."/>
            <person name="Thomas B.C."/>
            <person name="Singh A."/>
            <person name="Wilkins M.J."/>
            <person name="Karaoz U."/>
            <person name="Brodie E.L."/>
            <person name="Williams K.H."/>
            <person name="Hubbard S.S."/>
            <person name="Banfield J.F."/>
        </authorList>
    </citation>
    <scope>NUCLEOTIDE SEQUENCE [LARGE SCALE GENOMIC DNA]</scope>
</reference>
<name>A0A1G2P3Y4_9BACT</name>
<evidence type="ECO:0000256" key="1">
    <source>
        <dbReference type="SAM" id="MobiDB-lite"/>
    </source>
</evidence>
<proteinExistence type="predicted"/>